<sequence length="160" mass="18813">MSSIGSRMRFGPEYWDKHGVYRAPIALSFTFLILLRTYIIWIFSAVSRRPDLDLMSLFYRNKDDFFIALTIGALALLPAILFSLRRPTSNPKLAKLWRFMKWPLVVCCMCDLAWLLIQAKSHYFQFSGFLAIQLVLVSWVLIYLLRSKYLPAFFNDWPTK</sequence>
<dbReference type="OrthoDB" id="6314776at2"/>
<dbReference type="InterPro" id="IPR021318">
    <property type="entry name" value="DUF2919"/>
</dbReference>
<dbReference type="STRING" id="1123010.SAMN02745724_01300"/>
<evidence type="ECO:0008006" key="4">
    <source>
        <dbReference type="Google" id="ProtNLM"/>
    </source>
</evidence>
<reference evidence="2 3" key="1">
    <citation type="submission" date="2016-10" db="EMBL/GenBank/DDBJ databases">
        <authorList>
            <person name="de Groot N.N."/>
        </authorList>
    </citation>
    <scope>NUCLEOTIDE SEQUENCE [LARGE SCALE GENOMIC DNA]</scope>
    <source>
        <strain evidence="2 3">DSM 6059</strain>
    </source>
</reference>
<keyword evidence="1" id="KW-0812">Transmembrane</keyword>
<organism evidence="2 3">
    <name type="scientific">Pseudoalteromonas denitrificans DSM 6059</name>
    <dbReference type="NCBI Taxonomy" id="1123010"/>
    <lineage>
        <taxon>Bacteria</taxon>
        <taxon>Pseudomonadati</taxon>
        <taxon>Pseudomonadota</taxon>
        <taxon>Gammaproteobacteria</taxon>
        <taxon>Alteromonadales</taxon>
        <taxon>Pseudoalteromonadaceae</taxon>
        <taxon>Pseudoalteromonas</taxon>
    </lineage>
</organism>
<feature type="transmembrane region" description="Helical" evidence="1">
    <location>
        <begin position="123"/>
        <end position="145"/>
    </location>
</feature>
<keyword evidence="3" id="KW-1185">Reference proteome</keyword>
<keyword evidence="1" id="KW-1133">Transmembrane helix</keyword>
<proteinExistence type="predicted"/>
<feature type="transmembrane region" description="Helical" evidence="1">
    <location>
        <begin position="65"/>
        <end position="84"/>
    </location>
</feature>
<feature type="transmembrane region" description="Helical" evidence="1">
    <location>
        <begin position="96"/>
        <end position="117"/>
    </location>
</feature>
<evidence type="ECO:0000256" key="1">
    <source>
        <dbReference type="SAM" id="Phobius"/>
    </source>
</evidence>
<dbReference type="Pfam" id="PF11143">
    <property type="entry name" value="DUF2919"/>
    <property type="match status" value="1"/>
</dbReference>
<name>A0A1I1HXN4_9GAMM</name>
<dbReference type="EMBL" id="FOLO01000007">
    <property type="protein sequence ID" value="SFC28704.1"/>
    <property type="molecule type" value="Genomic_DNA"/>
</dbReference>
<dbReference type="AlphaFoldDB" id="A0A1I1HXN4"/>
<gene>
    <name evidence="2" type="ORF">SAMN02745724_01300</name>
</gene>
<evidence type="ECO:0000313" key="3">
    <source>
        <dbReference type="Proteomes" id="UP000198862"/>
    </source>
</evidence>
<keyword evidence="1" id="KW-0472">Membrane</keyword>
<feature type="transmembrane region" description="Helical" evidence="1">
    <location>
        <begin position="21"/>
        <end position="45"/>
    </location>
</feature>
<accession>A0A1I1HXN4</accession>
<dbReference type="Proteomes" id="UP000198862">
    <property type="component" value="Unassembled WGS sequence"/>
</dbReference>
<evidence type="ECO:0000313" key="2">
    <source>
        <dbReference type="EMBL" id="SFC28704.1"/>
    </source>
</evidence>
<protein>
    <recommendedName>
        <fullName evidence="4">DUF2919 domain-containing protein</fullName>
    </recommendedName>
</protein>